<dbReference type="WBParaSite" id="jg8694">
    <property type="protein sequence ID" value="jg8694"/>
    <property type="gene ID" value="jg8694"/>
</dbReference>
<name>A0A915ENG6_9BILA</name>
<organism evidence="1 2">
    <name type="scientific">Ditylenchus dipsaci</name>
    <dbReference type="NCBI Taxonomy" id="166011"/>
    <lineage>
        <taxon>Eukaryota</taxon>
        <taxon>Metazoa</taxon>
        <taxon>Ecdysozoa</taxon>
        <taxon>Nematoda</taxon>
        <taxon>Chromadorea</taxon>
        <taxon>Rhabditida</taxon>
        <taxon>Tylenchina</taxon>
        <taxon>Tylenchomorpha</taxon>
        <taxon>Sphaerularioidea</taxon>
        <taxon>Anguinidae</taxon>
        <taxon>Anguininae</taxon>
        <taxon>Ditylenchus</taxon>
    </lineage>
</organism>
<reference evidence="2" key="1">
    <citation type="submission" date="2022-11" db="UniProtKB">
        <authorList>
            <consortium name="WormBaseParasite"/>
        </authorList>
    </citation>
    <scope>IDENTIFICATION</scope>
</reference>
<keyword evidence="1" id="KW-1185">Reference proteome</keyword>
<protein>
    <submittedName>
        <fullName evidence="2">Uncharacterized protein</fullName>
    </submittedName>
</protein>
<proteinExistence type="predicted"/>
<dbReference type="Proteomes" id="UP000887574">
    <property type="component" value="Unplaced"/>
</dbReference>
<evidence type="ECO:0000313" key="2">
    <source>
        <dbReference type="WBParaSite" id="jg8694"/>
    </source>
</evidence>
<accession>A0A915ENG6</accession>
<sequence length="66" mass="7509">MLRSGCVWAARKKKKDKPKRTIKGKKEKEVLAGRSFRHVLSLSSLCVYVYIALPLHPSNFIPLLSN</sequence>
<dbReference type="AlphaFoldDB" id="A0A915ENG6"/>
<evidence type="ECO:0000313" key="1">
    <source>
        <dbReference type="Proteomes" id="UP000887574"/>
    </source>
</evidence>